<dbReference type="Proteomes" id="UP000234483">
    <property type="component" value="Unassembled WGS sequence"/>
</dbReference>
<reference evidence="3 4" key="1">
    <citation type="submission" date="2017-12" db="EMBL/GenBank/DDBJ databases">
        <title>The genome sequence of Caulobacter flavus CGMCC1 15093.</title>
        <authorList>
            <person name="Gao J."/>
            <person name="Mao X."/>
            <person name="Sun J."/>
        </authorList>
    </citation>
    <scope>NUCLEOTIDE SEQUENCE [LARGE SCALE GENOMIC DNA]</scope>
    <source>
        <strain evidence="3 4">CGMCC1 15093</strain>
    </source>
</reference>
<reference evidence="2 5" key="2">
    <citation type="submission" date="2018-01" db="EMBL/GenBank/DDBJ databases">
        <title>Complete genome sequence of Caulobacter flavus RHGG3.</title>
        <authorList>
            <person name="Yang E."/>
        </authorList>
    </citation>
    <scope>NUCLEOTIDE SEQUENCE [LARGE SCALE GENOMIC DNA]</scope>
    <source>
        <strain evidence="2 5">RHGG3</strain>
    </source>
</reference>
<evidence type="ECO:0000313" key="5">
    <source>
        <dbReference type="Proteomes" id="UP000281192"/>
    </source>
</evidence>
<dbReference type="KEGG" id="cfh:C1707_08415"/>
<dbReference type="OrthoDB" id="9931874at2"/>
<feature type="transmembrane region" description="Helical" evidence="1">
    <location>
        <begin position="247"/>
        <end position="268"/>
    </location>
</feature>
<name>A0A2N5CQB4_9CAUL</name>
<keyword evidence="1" id="KW-0812">Transmembrane</keyword>
<dbReference type="RefSeq" id="WP_101714385.1">
    <property type="nucleotide sequence ID" value="NZ_PJRQ01000039.1"/>
</dbReference>
<gene>
    <name evidence="2" type="ORF">C1707_08415</name>
    <name evidence="3" type="ORF">CFHF_18080</name>
</gene>
<keyword evidence="1" id="KW-0472">Membrane</keyword>
<organism evidence="3 4">
    <name type="scientific">Caulobacter flavus</name>
    <dbReference type="NCBI Taxonomy" id="1679497"/>
    <lineage>
        <taxon>Bacteria</taxon>
        <taxon>Pseudomonadati</taxon>
        <taxon>Pseudomonadota</taxon>
        <taxon>Alphaproteobacteria</taxon>
        <taxon>Caulobacterales</taxon>
        <taxon>Caulobacteraceae</taxon>
        <taxon>Caulobacter</taxon>
    </lineage>
</organism>
<dbReference type="AlphaFoldDB" id="A0A2N5CQB4"/>
<proteinExistence type="predicted"/>
<dbReference type="EMBL" id="PJRQ01000039">
    <property type="protein sequence ID" value="PLR09997.1"/>
    <property type="molecule type" value="Genomic_DNA"/>
</dbReference>
<evidence type="ECO:0000256" key="1">
    <source>
        <dbReference type="SAM" id="Phobius"/>
    </source>
</evidence>
<evidence type="ECO:0008006" key="6">
    <source>
        <dbReference type="Google" id="ProtNLM"/>
    </source>
</evidence>
<keyword evidence="5" id="KW-1185">Reference proteome</keyword>
<dbReference type="EMBL" id="CP026100">
    <property type="protein sequence ID" value="AYV46277.1"/>
    <property type="molecule type" value="Genomic_DNA"/>
</dbReference>
<protein>
    <recommendedName>
        <fullName evidence="6">MotA/TolQ/ExbB proton channel domain-containing protein</fullName>
    </recommendedName>
</protein>
<evidence type="ECO:0000313" key="3">
    <source>
        <dbReference type="EMBL" id="PLR09997.1"/>
    </source>
</evidence>
<evidence type="ECO:0000313" key="2">
    <source>
        <dbReference type="EMBL" id="AYV46277.1"/>
    </source>
</evidence>
<accession>A0A2N5CQB4</accession>
<evidence type="ECO:0000313" key="4">
    <source>
        <dbReference type="Proteomes" id="UP000234483"/>
    </source>
</evidence>
<sequence length="373" mass="39983">MKSTLWPAGASARVLTFVKEIYSPALGLFIVAVQILLLVVCSVQQRAIDNLDQANTGKPMGFSEAQALLELNRSQIEDADEIARQRTALRATLMQIVDDGSATASDILQTGRRIRELARTTPAAWSCPMTNTPDLNVDQELELAQAVRNCAKAHPGDPDSPRLEKAMADHLHAIDTYRGLQFERDKNADTVNRELEALLEPNAKTDTTPQPVSYEALVSVFSEITSIRENLPLLAFALQLPPFCIQILLAISSGVFGSLLVTLILLVYPNNNFDISKSSEFSGRLALGGLISLCVYMVLGAGSTIIGGGFAGLQAGDINVMGFAFACVLAGAFSDRVAAWLSNNAKEIFKIDTDAKVTSQAGTAGAEPEGQVT</sequence>
<feature type="transmembrane region" description="Helical" evidence="1">
    <location>
        <begin position="289"/>
        <end position="312"/>
    </location>
</feature>
<feature type="transmembrane region" description="Helical" evidence="1">
    <location>
        <begin position="318"/>
        <end position="341"/>
    </location>
</feature>
<keyword evidence="1" id="KW-1133">Transmembrane helix</keyword>
<feature type="transmembrane region" description="Helical" evidence="1">
    <location>
        <begin position="21"/>
        <end position="40"/>
    </location>
</feature>
<dbReference type="Proteomes" id="UP000281192">
    <property type="component" value="Chromosome"/>
</dbReference>